<dbReference type="PANTHER" id="PTHR30098">
    <property type="entry name" value="LEUCYL/PHENYLALANYL-TRNA--PROTEIN TRANSFERASE"/>
    <property type="match status" value="1"/>
</dbReference>
<organism evidence="4 5">
    <name type="scientific">Durusdinium trenchii</name>
    <dbReference type="NCBI Taxonomy" id="1381693"/>
    <lineage>
        <taxon>Eukaryota</taxon>
        <taxon>Sar</taxon>
        <taxon>Alveolata</taxon>
        <taxon>Dinophyceae</taxon>
        <taxon>Suessiales</taxon>
        <taxon>Symbiodiniaceae</taxon>
        <taxon>Durusdinium</taxon>
    </lineage>
</organism>
<evidence type="ECO:0000256" key="2">
    <source>
        <dbReference type="ARBA" id="ARBA00022679"/>
    </source>
</evidence>
<evidence type="ECO:0000313" key="4">
    <source>
        <dbReference type="EMBL" id="CAK8995168.1"/>
    </source>
</evidence>
<evidence type="ECO:0008006" key="6">
    <source>
        <dbReference type="Google" id="ProtNLM"/>
    </source>
</evidence>
<evidence type="ECO:0000313" key="5">
    <source>
        <dbReference type="Proteomes" id="UP001642484"/>
    </source>
</evidence>
<proteinExistence type="predicted"/>
<name>A0ABP0HZ55_9DINO</name>
<comment type="caution">
    <text evidence="4">The sequence shown here is derived from an EMBL/GenBank/DDBJ whole genome shotgun (WGS) entry which is preliminary data.</text>
</comment>
<evidence type="ECO:0000256" key="1">
    <source>
        <dbReference type="ARBA" id="ARBA00022490"/>
    </source>
</evidence>
<accession>A0ABP0HZ55</accession>
<dbReference type="SUPFAM" id="SSF55729">
    <property type="entry name" value="Acyl-CoA N-acyltransferases (Nat)"/>
    <property type="match status" value="1"/>
</dbReference>
<sequence length="311" mass="34814">MARIPSSLSLEDLDQILPQIVDQGLPDGGEFVVANLNEGERTAALVAVLVWHGFLPMSGVGLLLGKLHINRCVLEPQKTHLGKKVRKRAKAFRLTVNKAWPEVVRKIQELTYTSAPGDCWLTDQVVKAYQGVEKLGPRWRRNIRFLSVELWHAETKELVAGEIGYTCGSVYSSCTGFTSKDQYPGAGTVQLAALGAWLAKQGFQLWDLGMEIDYKLELGGRMVPRAEWAQKVRELRTLAIPLETPLGDEGSAPKLLAMLREVPDDERGDPPGPKRLPRKTIELQHLERCIECIEFVVHFWRGKEKDSSLLN</sequence>
<keyword evidence="5" id="KW-1185">Reference proteome</keyword>
<gene>
    <name evidence="4" type="ORF">CCMP2556_LOCUS3929</name>
</gene>
<protein>
    <recommendedName>
        <fullName evidence="6">Leucyl/phenylalanyl-tRNA--protein transferase</fullName>
    </recommendedName>
</protein>
<keyword evidence="1" id="KW-0963">Cytoplasm</keyword>
<evidence type="ECO:0000256" key="3">
    <source>
        <dbReference type="ARBA" id="ARBA00023315"/>
    </source>
</evidence>
<dbReference type="Proteomes" id="UP001642484">
    <property type="component" value="Unassembled WGS sequence"/>
</dbReference>
<dbReference type="EMBL" id="CAXAMN010001559">
    <property type="protein sequence ID" value="CAK8995168.1"/>
    <property type="molecule type" value="Genomic_DNA"/>
</dbReference>
<dbReference type="InterPro" id="IPR016181">
    <property type="entry name" value="Acyl_CoA_acyltransferase"/>
</dbReference>
<dbReference type="InterPro" id="IPR004616">
    <property type="entry name" value="Leu/Phe-tRNA_Trfase"/>
</dbReference>
<reference evidence="4 5" key="1">
    <citation type="submission" date="2024-02" db="EMBL/GenBank/DDBJ databases">
        <authorList>
            <person name="Chen Y."/>
            <person name="Shah S."/>
            <person name="Dougan E. K."/>
            <person name="Thang M."/>
            <person name="Chan C."/>
        </authorList>
    </citation>
    <scope>NUCLEOTIDE SEQUENCE [LARGE SCALE GENOMIC DNA]</scope>
</reference>
<keyword evidence="2" id="KW-0808">Transferase</keyword>
<dbReference type="Gene3D" id="3.40.630.70">
    <property type="entry name" value="Leucyl/phenylalanyl-tRNA-protein transferase, C-terminal domain"/>
    <property type="match status" value="1"/>
</dbReference>
<dbReference type="PANTHER" id="PTHR30098:SF2">
    <property type="entry name" value="LEUCYL_PHENYLALANYL-TRNA--PROTEIN TRANSFERASE"/>
    <property type="match status" value="1"/>
</dbReference>
<dbReference type="Pfam" id="PF03588">
    <property type="entry name" value="Leu_Phe_trans"/>
    <property type="match status" value="1"/>
</dbReference>
<dbReference type="InterPro" id="IPR042203">
    <property type="entry name" value="Leu/Phe-tRNA_Trfase_C"/>
</dbReference>
<keyword evidence="3" id="KW-0012">Acyltransferase</keyword>